<evidence type="ECO:0000313" key="9">
    <source>
        <dbReference type="EMBL" id="EAH3127738.1"/>
    </source>
</evidence>
<evidence type="ECO:0000313" key="3">
    <source>
        <dbReference type="EMBL" id="EAE1096970.1"/>
    </source>
</evidence>
<dbReference type="EMBL" id="AABEVI010000008">
    <property type="protein sequence ID" value="EAH0218998.1"/>
    <property type="molecule type" value="Genomic_DNA"/>
</dbReference>
<evidence type="ECO:0000313" key="14">
    <source>
        <dbReference type="Proteomes" id="UP000335978"/>
    </source>
</evidence>
<proteinExistence type="predicted"/>
<dbReference type="Proteomes" id="UP000525068">
    <property type="component" value="Unassembled WGS sequence"/>
</dbReference>
<protein>
    <submittedName>
        <fullName evidence="7">Uncharacterized protein</fullName>
    </submittedName>
</protein>
<dbReference type="EMBL" id="AAAPCR010000007">
    <property type="protein sequence ID" value="EAD8146269.1"/>
    <property type="molecule type" value="Genomic_DNA"/>
</dbReference>
<dbReference type="EMBL" id="AACKFB010000010">
    <property type="protein sequence ID" value="EAK9428125.1"/>
    <property type="molecule type" value="Genomic_DNA"/>
</dbReference>
<dbReference type="Proteomes" id="UP000529135">
    <property type="component" value="Unassembled WGS sequence"/>
</dbReference>
<dbReference type="EMBL" id="AAAIJX010000007">
    <property type="protein sequence ID" value="EAC4483440.1"/>
    <property type="molecule type" value="Genomic_DNA"/>
</dbReference>
<dbReference type="EMBL" id="AABGFX010000008">
    <property type="protein sequence ID" value="EAH3127738.1"/>
    <property type="molecule type" value="Genomic_DNA"/>
</dbReference>
<evidence type="ECO:0000313" key="1">
    <source>
        <dbReference type="EMBL" id="EAC4483440.1"/>
    </source>
</evidence>
<evidence type="ECO:0000313" key="13">
    <source>
        <dbReference type="EMBL" id="EDP8410733.1"/>
    </source>
</evidence>
<dbReference type="Proteomes" id="UP000517258">
    <property type="component" value="Unassembled WGS sequence"/>
</dbReference>
<reference evidence="12 14" key="2">
    <citation type="submission" date="2019-10" db="EMBL/GenBank/DDBJ databases">
        <authorList>
            <consortium name="GenomeTrakr: Next Generation Sequencing Network for Food Pathogen Tracability"/>
        </authorList>
    </citation>
    <scope>NUCLEOTIDE SEQUENCE [LARGE SCALE GENOMIC DNA]</scope>
    <source>
        <strain evidence="12 14">CFSAN085184</strain>
        <strain evidence="10">FDA00014181</strain>
        <strain evidence="20">FDA1077646-S145-002</strain>
        <strain evidence="3 15">FLAG-78586</strain>
        <strain evidence="2 16">NYAG13B12507-5</strain>
    </source>
</reference>
<evidence type="ECO:0000313" key="8">
    <source>
        <dbReference type="EMBL" id="EAH1616240.1"/>
    </source>
</evidence>
<evidence type="ECO:0000313" key="24">
    <source>
        <dbReference type="Proteomes" id="UP000548826"/>
    </source>
</evidence>
<evidence type="ECO:0000313" key="25">
    <source>
        <dbReference type="Proteomes" id="UP000566597"/>
    </source>
</evidence>
<dbReference type="EMBL" id="AAMGHX010000001">
    <property type="protein sequence ID" value="EDH0840733.1"/>
    <property type="molecule type" value="Genomic_DNA"/>
</dbReference>
<dbReference type="Proteomes" id="UP000383365">
    <property type="component" value="Unassembled WGS sequence"/>
</dbReference>
<dbReference type="Proteomes" id="UP000478945">
    <property type="component" value="Unassembled WGS sequence"/>
</dbReference>
<evidence type="ECO:0000313" key="21">
    <source>
        <dbReference type="Proteomes" id="UP000517258"/>
    </source>
</evidence>
<evidence type="ECO:0000313" key="17">
    <source>
        <dbReference type="Proteomes" id="UP000413786"/>
    </source>
</evidence>
<dbReference type="EMBL" id="AANOZB010000008">
    <property type="protein sequence ID" value="EDP8410733.1"/>
    <property type="molecule type" value="Genomic_DNA"/>
</dbReference>
<dbReference type="EMBL" id="AABEVT010000008">
    <property type="protein sequence ID" value="EAH0253317.1"/>
    <property type="molecule type" value="Genomic_DNA"/>
</dbReference>
<evidence type="ECO:0000313" key="10">
    <source>
        <dbReference type="EMBL" id="EAK9428125.1"/>
    </source>
</evidence>
<sequence>MILALVQHFFIGGLLLIIRVKSTVYARSFQLHENGIILFVNEYSDTSLLAIDKKLEIDVAWHDVKIFLTVESL</sequence>
<dbReference type="AlphaFoldDB" id="A0A461DF56"/>
<organism evidence="7 25">
    <name type="scientific">Listeria monocytogenes</name>
    <dbReference type="NCBI Taxonomy" id="1639"/>
    <lineage>
        <taxon>Bacteria</taxon>
        <taxon>Bacillati</taxon>
        <taxon>Bacillota</taxon>
        <taxon>Bacilli</taxon>
        <taxon>Bacillales</taxon>
        <taxon>Listeriaceae</taxon>
        <taxon>Listeria</taxon>
    </lineage>
</organism>
<evidence type="ECO:0000313" key="5">
    <source>
        <dbReference type="EMBL" id="EAG9857686.1"/>
    </source>
</evidence>
<evidence type="ECO:0000313" key="23">
    <source>
        <dbReference type="Proteomes" id="UP000529135"/>
    </source>
</evidence>
<evidence type="ECO:0000313" key="20">
    <source>
        <dbReference type="Proteomes" id="UP000484022"/>
    </source>
</evidence>
<evidence type="ECO:0000313" key="19">
    <source>
        <dbReference type="Proteomes" id="UP000478945"/>
    </source>
</evidence>
<dbReference type="Proteomes" id="UP000470497">
    <property type="component" value="Unassembled WGS sequence"/>
</dbReference>
<evidence type="ECO:0000313" key="16">
    <source>
        <dbReference type="Proteomes" id="UP000371553"/>
    </source>
</evidence>
<dbReference type="Proteomes" id="UP000484022">
    <property type="component" value="Unassembled WGS sequence"/>
</dbReference>
<evidence type="ECO:0000313" key="22">
    <source>
        <dbReference type="Proteomes" id="UP000525068"/>
    </source>
</evidence>
<evidence type="ECO:0000313" key="18">
    <source>
        <dbReference type="Proteomes" id="UP000470497"/>
    </source>
</evidence>
<gene>
    <name evidence="3" type="ORF">APD94_13445</name>
    <name evidence="2" type="ORF">CD20_09325</name>
    <name evidence="8" type="ORF">D4271_12530</name>
    <name evidence="5" type="ORF">D4C60_11835</name>
    <name evidence="6" type="ORF">D4D89_11775</name>
    <name evidence="7" type="ORF">D4U23_13040</name>
    <name evidence="9" type="ORF">D5M70_10505</name>
    <name evidence="1" type="ORF">E0I39_11110</name>
    <name evidence="4" type="ORF">E1V33_10555</name>
    <name evidence="10" type="ORF">FC284_07205</name>
    <name evidence="11" type="ORF">FJU19_10925</name>
    <name evidence="13" type="ORF">G3R95_002301</name>
    <name evidence="12" type="ORF">GCV64_06450</name>
</gene>
<dbReference type="RefSeq" id="WP_003733945.1">
    <property type="nucleotide sequence ID" value="NZ_CAAVEO010000001.1"/>
</dbReference>
<dbReference type="EMBL" id="AAJEKY010000007">
    <property type="protein sequence ID" value="ECL0131608.1"/>
    <property type="molecule type" value="Genomic_DNA"/>
</dbReference>
<dbReference type="Proteomes" id="UP000566597">
    <property type="component" value="Unassembled WGS sequence"/>
</dbReference>
<dbReference type="EMBL" id="AABFMV010000011">
    <property type="protein sequence ID" value="EAH1616240.1"/>
    <property type="molecule type" value="Genomic_DNA"/>
</dbReference>
<dbReference type="Proteomes" id="UP000413786">
    <property type="component" value="Unassembled WGS sequence"/>
</dbReference>
<comment type="caution">
    <text evidence="7">The sequence shown here is derived from an EMBL/GenBank/DDBJ whole genome shotgun (WGS) entry which is preliminary data.</text>
</comment>
<evidence type="ECO:0000313" key="11">
    <source>
        <dbReference type="EMBL" id="ECL0131608.1"/>
    </source>
</evidence>
<name>A0A461DF56_LISMN</name>
<dbReference type="Proteomes" id="UP000335978">
    <property type="component" value="Unassembled WGS sequence"/>
</dbReference>
<evidence type="ECO:0000313" key="15">
    <source>
        <dbReference type="Proteomes" id="UP000355989"/>
    </source>
</evidence>
<reference evidence="21 22" key="1">
    <citation type="submission" date="2019-04" db="EMBL/GenBank/DDBJ databases">
        <authorList>
            <person name="Ashton P.M."/>
            <person name="Dallman T."/>
            <person name="Nair S."/>
            <person name="De Pinna E."/>
            <person name="Peters T."/>
            <person name="Grant K."/>
        </authorList>
    </citation>
    <scope>NUCLEOTIDE SEQUENCE [LARGE SCALE GENOMIC DNA]</scope>
    <source>
        <strain evidence="7 25">406731</strain>
        <strain evidence="5 24">429821</strain>
        <strain evidence="8 22">562417</strain>
        <strain evidence="9 23">562428</strain>
        <strain evidence="6 21">563356</strain>
        <strain evidence="1 17">688377</strain>
        <strain evidence="11 19">760311</strain>
        <strain evidence="13 18">883775</strain>
        <strain evidence="4">RL15000161</strain>
    </source>
</reference>
<dbReference type="Proteomes" id="UP000355989">
    <property type="component" value="Unassembled WGS sequence"/>
</dbReference>
<evidence type="ECO:0000313" key="12">
    <source>
        <dbReference type="EMBL" id="EDH0840733.1"/>
    </source>
</evidence>
<evidence type="ECO:0000313" key="6">
    <source>
        <dbReference type="EMBL" id="EAH0218998.1"/>
    </source>
</evidence>
<dbReference type="EMBL" id="AAARIE010000012">
    <property type="protein sequence ID" value="EAE2660602.1"/>
    <property type="molecule type" value="Genomic_DNA"/>
</dbReference>
<accession>A0A461DF56</accession>
<evidence type="ECO:0000313" key="4">
    <source>
        <dbReference type="EMBL" id="EAE2660602.1"/>
    </source>
</evidence>
<evidence type="ECO:0000313" key="7">
    <source>
        <dbReference type="EMBL" id="EAH0253317.1"/>
    </source>
</evidence>
<evidence type="ECO:0000313" key="2">
    <source>
        <dbReference type="EMBL" id="EAD8146269.1"/>
    </source>
</evidence>
<dbReference type="Proteomes" id="UP000371553">
    <property type="component" value="Unassembled WGS sequence"/>
</dbReference>
<dbReference type="EMBL" id="AAAQOE010000006">
    <property type="protein sequence ID" value="EAE1096970.1"/>
    <property type="molecule type" value="Genomic_DNA"/>
</dbReference>
<dbReference type="Proteomes" id="UP000548826">
    <property type="component" value="Unassembled WGS sequence"/>
</dbReference>
<dbReference type="EMBL" id="AABEQV010000008">
    <property type="protein sequence ID" value="EAG9857686.1"/>
    <property type="molecule type" value="Genomic_DNA"/>
</dbReference>